<organism evidence="1">
    <name type="scientific">Arundo donax</name>
    <name type="common">Giant reed</name>
    <name type="synonym">Donax arundinaceus</name>
    <dbReference type="NCBI Taxonomy" id="35708"/>
    <lineage>
        <taxon>Eukaryota</taxon>
        <taxon>Viridiplantae</taxon>
        <taxon>Streptophyta</taxon>
        <taxon>Embryophyta</taxon>
        <taxon>Tracheophyta</taxon>
        <taxon>Spermatophyta</taxon>
        <taxon>Magnoliopsida</taxon>
        <taxon>Liliopsida</taxon>
        <taxon>Poales</taxon>
        <taxon>Poaceae</taxon>
        <taxon>PACMAD clade</taxon>
        <taxon>Arundinoideae</taxon>
        <taxon>Arundineae</taxon>
        <taxon>Arundo</taxon>
    </lineage>
</organism>
<name>A0A0A8XT36_ARUDO</name>
<dbReference type="AlphaFoldDB" id="A0A0A8XT36"/>
<dbReference type="EMBL" id="GBRH01282055">
    <property type="protein sequence ID" value="JAD15840.1"/>
    <property type="molecule type" value="Transcribed_RNA"/>
</dbReference>
<accession>A0A0A8XT36</accession>
<reference evidence="1" key="2">
    <citation type="journal article" date="2015" name="Data Brief">
        <title>Shoot transcriptome of the giant reed, Arundo donax.</title>
        <authorList>
            <person name="Barrero R.A."/>
            <person name="Guerrero F.D."/>
            <person name="Moolhuijzen P."/>
            <person name="Goolsby J.A."/>
            <person name="Tidwell J."/>
            <person name="Bellgard S.E."/>
            <person name="Bellgard M.I."/>
        </authorList>
    </citation>
    <scope>NUCLEOTIDE SEQUENCE</scope>
    <source>
        <tissue evidence="1">Shoot tissue taken approximately 20 cm above the soil surface</tissue>
    </source>
</reference>
<reference evidence="1" key="1">
    <citation type="submission" date="2014-09" db="EMBL/GenBank/DDBJ databases">
        <authorList>
            <person name="Magalhaes I.L.F."/>
            <person name="Oliveira U."/>
            <person name="Santos F.R."/>
            <person name="Vidigal T.H.D.A."/>
            <person name="Brescovit A.D."/>
            <person name="Santos A.J."/>
        </authorList>
    </citation>
    <scope>NUCLEOTIDE SEQUENCE</scope>
    <source>
        <tissue evidence="1">Shoot tissue taken approximately 20 cm above the soil surface</tissue>
    </source>
</reference>
<protein>
    <submittedName>
        <fullName evidence="1">Uncharacterized protein</fullName>
    </submittedName>
</protein>
<evidence type="ECO:0000313" key="1">
    <source>
        <dbReference type="EMBL" id="JAD15840.1"/>
    </source>
</evidence>
<sequence>MPLTVHYNKTQVTQLTAHRLIYGSDGMHQKKFKNRLELATRLFHGSSHCMNCTTVSIPWVRPGHCWDDMKCPIALY</sequence>
<proteinExistence type="predicted"/>